<dbReference type="InterPro" id="IPR044967">
    <property type="entry name" value="PTAC10"/>
</dbReference>
<dbReference type="GO" id="GO:0000427">
    <property type="term" value="C:plastid-encoded plastid RNA polymerase complex"/>
    <property type="evidence" value="ECO:0007669"/>
    <property type="project" value="InterPro"/>
</dbReference>
<dbReference type="InterPro" id="IPR003029">
    <property type="entry name" value="S1_domain"/>
</dbReference>
<evidence type="ECO:0000313" key="5">
    <source>
        <dbReference type="Proteomes" id="UP000054558"/>
    </source>
</evidence>
<dbReference type="AlphaFoldDB" id="A0A1Y1I852"/>
<evidence type="ECO:0000256" key="1">
    <source>
        <dbReference type="SAM" id="Coils"/>
    </source>
</evidence>
<feature type="coiled-coil region" evidence="1">
    <location>
        <begin position="956"/>
        <end position="983"/>
    </location>
</feature>
<dbReference type="PANTHER" id="PTHR36371">
    <property type="entry name" value="PROTEIN PLASTID TRANSCRIPTIONALLY ACTIVE 10"/>
    <property type="match status" value="1"/>
</dbReference>
<dbReference type="Proteomes" id="UP000054558">
    <property type="component" value="Unassembled WGS sequence"/>
</dbReference>
<name>A0A1Y1I852_KLENI</name>
<dbReference type="PROSITE" id="PS50126">
    <property type="entry name" value="S1"/>
    <property type="match status" value="1"/>
</dbReference>
<dbReference type="OrthoDB" id="514964at2759"/>
<gene>
    <name evidence="4" type="ORF">KFL_003060020</name>
</gene>
<organism evidence="4 5">
    <name type="scientific">Klebsormidium nitens</name>
    <name type="common">Green alga</name>
    <name type="synonym">Ulothrix nitens</name>
    <dbReference type="NCBI Taxonomy" id="105231"/>
    <lineage>
        <taxon>Eukaryota</taxon>
        <taxon>Viridiplantae</taxon>
        <taxon>Streptophyta</taxon>
        <taxon>Klebsormidiophyceae</taxon>
        <taxon>Klebsormidiales</taxon>
        <taxon>Klebsormidiaceae</taxon>
        <taxon>Klebsormidium</taxon>
    </lineage>
</organism>
<proteinExistence type="predicted"/>
<dbReference type="GO" id="GO:0003723">
    <property type="term" value="F:RNA binding"/>
    <property type="evidence" value="ECO:0007669"/>
    <property type="project" value="InterPro"/>
</dbReference>
<dbReference type="STRING" id="105231.A0A1Y1I852"/>
<feature type="region of interest" description="Disordered" evidence="2">
    <location>
        <begin position="1178"/>
        <end position="1205"/>
    </location>
</feature>
<protein>
    <recommendedName>
        <fullName evidence="3">S1 motif domain-containing protein</fullName>
    </recommendedName>
</protein>
<accession>A0A1Y1I852</accession>
<feature type="domain" description="S1 motif" evidence="3">
    <location>
        <begin position="715"/>
        <end position="785"/>
    </location>
</feature>
<keyword evidence="5" id="KW-1185">Reference proteome</keyword>
<feature type="compositionally biased region" description="Acidic residues" evidence="2">
    <location>
        <begin position="1181"/>
        <end position="1205"/>
    </location>
</feature>
<keyword evidence="1" id="KW-0175">Coiled coil</keyword>
<evidence type="ECO:0000313" key="4">
    <source>
        <dbReference type="EMBL" id="GAQ86703.1"/>
    </source>
</evidence>
<dbReference type="PANTHER" id="PTHR36371:SF1">
    <property type="entry name" value="PROTEIN PLASTID TRANSCRIPTIONALLY ACTIVE 10"/>
    <property type="match status" value="1"/>
</dbReference>
<sequence>MDLQVLSRRACPLSSPASGFGSTRARAELSKSSNLLPFFGRTSKTPFLDGRGAVKFSKGFGRQGQVRGAVKGAFDGKGGAEGSSGNGRFSCRYRLPTLQQGAKSALSTSKAVTSLFISPSCHIERTARGGNRRRRAGKVRAITTDEAYETLADLEKRLDEEGGEYDDEEYYEILPDKRRAATEPVRKVMDLSWLWLLEELPGDRRSRPEEAVRYHWRWAVEGFLCHMLGDNWPDRLARLTRTGELALYPVHFQPQEMPYFEAEVDRIAAQDAEMTGKAHLQSKRRLEKEKQRIREKLEDQWEAGERMRAGDVRAFFTEEEEARYEGFWAAFEGRFGGNWKERLVWDREARQWELDGEVVRPAEELASLVYGADWLQRARKVHGDSQWWRAIQAEKGKQFWAQQFQQSDALMSYMRQTELWPHRVWLDAKDEVTRIVKAGKQWPAIWTTKKEETDDEVWLRIDEADKLFHREEQLTLRKYTKGLIELEMNLHKEPEYVELRRQHEERQLEKKEWRFGALAQAYSRLFMVDGRFTTVPEEEEKRRKAAEPPVHDLPLPYDYHLEPNPLRDVTGRPRDAFLLPRNRKVPKSWPPPGWEVPADELAFLKEGEDERDLFAEAAQQAIEKLGPKAALEVVKQSGELVRGEDDDKRWRLFLKQYHEWRDANLERLDKEGKEMDALFPMGYEPGRRRVGKGQEQPTEDKEVRGMYELPFLERGQVYEGFVTGVDLHAGAIVAYGGVHDGYIPVLGDDWRHGNLWDIIEVGTKCLVQVVAVRDPFRFRYPVEMRFLDPDVTPLLKETKFQRSLGSPIIGRKEDVELEEVLFESGRKYTSGPRERVEEALTAFDLEHMTHPDQEWLHRKGIVEQRLLANEEYEAAVATGSPLPFPVFYDWDYIADPNKRLEILREHAKAEKLTEDGRSTLPRDQHRIGQLMEDKRPGVSVTSRVTIESYTERMSEKERSQLDLESARRERQEIRATIMDWLEQAGEDWTTMDAEELEQLFDDVEETRPRFSWEEETARLLEQEVAYYRARLLAHEEYDAEVKLRGLWNETPIPLPDIDLVNKGELDERPTPLMIRDRMRRGKERLGDDDRPFPDIPSRKEEWRAENAVQNALVEAALQAEKDAEEAAKAAQVAAERRAAGIAETGDVPIRKDAEVAAKAAHAATEWRAAGFAETRAYGEFITDEDDDDLEDPDDDDLDDELDIVT</sequence>
<evidence type="ECO:0000259" key="3">
    <source>
        <dbReference type="PROSITE" id="PS50126"/>
    </source>
</evidence>
<evidence type="ECO:0000256" key="2">
    <source>
        <dbReference type="SAM" id="MobiDB-lite"/>
    </source>
</evidence>
<reference evidence="4 5" key="1">
    <citation type="journal article" date="2014" name="Nat. Commun.">
        <title>Klebsormidium flaccidum genome reveals primary factors for plant terrestrial adaptation.</title>
        <authorList>
            <person name="Hori K."/>
            <person name="Maruyama F."/>
            <person name="Fujisawa T."/>
            <person name="Togashi T."/>
            <person name="Yamamoto N."/>
            <person name="Seo M."/>
            <person name="Sato S."/>
            <person name="Yamada T."/>
            <person name="Mori H."/>
            <person name="Tajima N."/>
            <person name="Moriyama T."/>
            <person name="Ikeuchi M."/>
            <person name="Watanabe M."/>
            <person name="Wada H."/>
            <person name="Kobayashi K."/>
            <person name="Saito M."/>
            <person name="Masuda T."/>
            <person name="Sasaki-Sekimoto Y."/>
            <person name="Mashiguchi K."/>
            <person name="Awai K."/>
            <person name="Shimojima M."/>
            <person name="Masuda S."/>
            <person name="Iwai M."/>
            <person name="Nobusawa T."/>
            <person name="Narise T."/>
            <person name="Kondo S."/>
            <person name="Saito H."/>
            <person name="Sato R."/>
            <person name="Murakawa M."/>
            <person name="Ihara Y."/>
            <person name="Oshima-Yamada Y."/>
            <person name="Ohtaka K."/>
            <person name="Satoh M."/>
            <person name="Sonobe K."/>
            <person name="Ishii M."/>
            <person name="Ohtani R."/>
            <person name="Kanamori-Sato M."/>
            <person name="Honoki R."/>
            <person name="Miyazaki D."/>
            <person name="Mochizuki H."/>
            <person name="Umetsu J."/>
            <person name="Higashi K."/>
            <person name="Shibata D."/>
            <person name="Kamiya Y."/>
            <person name="Sato N."/>
            <person name="Nakamura Y."/>
            <person name="Tabata S."/>
            <person name="Ida S."/>
            <person name="Kurokawa K."/>
            <person name="Ohta H."/>
        </authorList>
    </citation>
    <scope>NUCLEOTIDE SEQUENCE [LARGE SCALE GENOMIC DNA]</scope>
    <source>
        <strain evidence="4 5">NIES-2285</strain>
    </source>
</reference>
<dbReference type="EMBL" id="DF237255">
    <property type="protein sequence ID" value="GAQ86703.1"/>
    <property type="molecule type" value="Genomic_DNA"/>
</dbReference>